<proteinExistence type="predicted"/>
<dbReference type="Proteomes" id="UP001165064">
    <property type="component" value="Unassembled WGS sequence"/>
</dbReference>
<accession>A0ACB5T7B3</accession>
<comment type="caution">
    <text evidence="1">The sequence shown here is derived from an EMBL/GenBank/DDBJ whole genome shotgun (WGS) entry which is preliminary data.</text>
</comment>
<evidence type="ECO:0000313" key="1">
    <source>
        <dbReference type="EMBL" id="GME83075.1"/>
    </source>
</evidence>
<reference evidence="1" key="1">
    <citation type="submission" date="2023-04" db="EMBL/GenBank/DDBJ databases">
        <title>Ambrosiozyma monospora NBRC 10751.</title>
        <authorList>
            <person name="Ichikawa N."/>
            <person name="Sato H."/>
            <person name="Tonouchi N."/>
        </authorList>
    </citation>
    <scope>NUCLEOTIDE SEQUENCE</scope>
    <source>
        <strain evidence="1">NBRC 10751</strain>
    </source>
</reference>
<gene>
    <name evidence="1" type="ORF">Amon02_000593100</name>
</gene>
<name>A0ACB5T7B3_AMBMO</name>
<evidence type="ECO:0000313" key="2">
    <source>
        <dbReference type="Proteomes" id="UP001165064"/>
    </source>
</evidence>
<protein>
    <submittedName>
        <fullName evidence="1">Unnamed protein product</fullName>
    </submittedName>
</protein>
<keyword evidence="2" id="KW-1185">Reference proteome</keyword>
<dbReference type="EMBL" id="BSXS01004488">
    <property type="protein sequence ID" value="GME83075.1"/>
    <property type="molecule type" value="Genomic_DNA"/>
</dbReference>
<sequence>MFKLLIPKLSIGKLESIFKIVVEKFPQSTAPLLKELVGMNKALSTKFLEPLVETALNRKPKPDYQVVIQAMLKNSEVGNKFTEKIFGVVADFNDKNDTEIETETQCHELLIALFHCYVRSREISEFILAWTDYMHKYKGGNLPNGLFYYDALLNEIGSQSIHLSQVQLTRLIKELDSKYTDTIINKDKHDRFEGDDDDDDDEDYEVVKDGSAYAYGLIAIVSGLLYGCTDGSLGSSLTKTVIANTNHVIEQLHSVICRNKKGGINYRLESTIFMLYGLKDLLNVNRRFHIANHFLLAGHNCPNPSYYFISAFRIWEQDPSLIHPEYLDRFIPYFEKSAPWFQKLVFSRFFVLLNTILNKEQLEKAVQVLLKNNSFENLNYILSNSYLHEQVNLIQIFIGCLLDRITKHNELNMILPLGLIPVFCYKKPQREEALNVLLKASSNSEIATQSRKLIVALLQQPTFKSNIESDPVALFSLFESVNDETETALQSSVEIVKIVLDAHLKQQHDANSSKFIDNHDH</sequence>
<organism evidence="1 2">
    <name type="scientific">Ambrosiozyma monospora</name>
    <name type="common">Yeast</name>
    <name type="synonym">Endomycopsis monosporus</name>
    <dbReference type="NCBI Taxonomy" id="43982"/>
    <lineage>
        <taxon>Eukaryota</taxon>
        <taxon>Fungi</taxon>
        <taxon>Dikarya</taxon>
        <taxon>Ascomycota</taxon>
        <taxon>Saccharomycotina</taxon>
        <taxon>Pichiomycetes</taxon>
        <taxon>Pichiales</taxon>
        <taxon>Pichiaceae</taxon>
        <taxon>Ambrosiozyma</taxon>
    </lineage>
</organism>